<dbReference type="EMBL" id="QROP01000049">
    <property type="protein sequence ID" value="RHL34205.1"/>
    <property type="molecule type" value="Genomic_DNA"/>
</dbReference>
<accession>A0AA92SXG1</accession>
<evidence type="ECO:0000313" key="3">
    <source>
        <dbReference type="EMBL" id="RHL34205.1"/>
    </source>
</evidence>
<evidence type="ECO:0000313" key="5">
    <source>
        <dbReference type="Proteomes" id="UP000283672"/>
    </source>
</evidence>
<comment type="caution">
    <text evidence="2">The sequence shown here is derived from an EMBL/GenBank/DDBJ whole genome shotgun (WGS) entry which is preliminary data.</text>
</comment>
<feature type="region of interest" description="Disordered" evidence="1">
    <location>
        <begin position="1"/>
        <end position="22"/>
    </location>
</feature>
<dbReference type="AlphaFoldDB" id="A0AA92SXG1"/>
<dbReference type="EMBL" id="QSSA01000024">
    <property type="protein sequence ID" value="RGL57552.1"/>
    <property type="molecule type" value="Genomic_DNA"/>
</dbReference>
<proteinExistence type="predicted"/>
<evidence type="ECO:0000313" key="4">
    <source>
        <dbReference type="Proteomes" id="UP000261187"/>
    </source>
</evidence>
<organism evidence="2 4">
    <name type="scientific">Segatella copri</name>
    <dbReference type="NCBI Taxonomy" id="165179"/>
    <lineage>
        <taxon>Bacteria</taxon>
        <taxon>Pseudomonadati</taxon>
        <taxon>Bacteroidota</taxon>
        <taxon>Bacteroidia</taxon>
        <taxon>Bacteroidales</taxon>
        <taxon>Prevotellaceae</taxon>
        <taxon>Segatella</taxon>
    </lineage>
</organism>
<evidence type="ECO:0000256" key="1">
    <source>
        <dbReference type="SAM" id="MobiDB-lite"/>
    </source>
</evidence>
<evidence type="ECO:0000313" key="2">
    <source>
        <dbReference type="EMBL" id="RGL57552.1"/>
    </source>
</evidence>
<sequence length="83" mass="9445">MGFDVARSTIQGNAKASVRGTSDEEIPRFPFILIANLGMKGWLGKEFLWIIEKQKNCVKSGVISLVLIQILRWKLIWIQAMLQ</sequence>
<protein>
    <submittedName>
        <fullName evidence="2">Uncharacterized protein</fullName>
    </submittedName>
</protein>
<dbReference type="Proteomes" id="UP000283672">
    <property type="component" value="Unassembled WGS sequence"/>
</dbReference>
<dbReference type="Proteomes" id="UP000261187">
    <property type="component" value="Unassembled WGS sequence"/>
</dbReference>
<gene>
    <name evidence="3" type="ORF">DW026_13250</name>
    <name evidence="2" type="ORF">DXC61_10910</name>
</gene>
<reference evidence="4 5" key="1">
    <citation type="submission" date="2018-08" db="EMBL/GenBank/DDBJ databases">
        <title>A genome reference for cultivated species of the human gut microbiota.</title>
        <authorList>
            <person name="Zou Y."/>
            <person name="Xue W."/>
            <person name="Luo G."/>
        </authorList>
    </citation>
    <scope>NUCLEOTIDE SEQUENCE [LARGE SCALE GENOMIC DNA]</scope>
    <source>
        <strain evidence="3 5">AF38-11</strain>
        <strain evidence="2 4">TF06-40</strain>
    </source>
</reference>
<name>A0AA92SXG1_9BACT</name>